<feature type="region of interest" description="Disordered" evidence="1">
    <location>
        <begin position="20"/>
        <end position="100"/>
    </location>
</feature>
<organism evidence="3 4">
    <name type="scientific">Blautia hydrogenotrophica (strain DSM 10507 / JCM 14656 / S5a33)</name>
    <name type="common">Ruminococcus hydrogenotrophicus</name>
    <dbReference type="NCBI Taxonomy" id="476272"/>
    <lineage>
        <taxon>Bacteria</taxon>
        <taxon>Bacillati</taxon>
        <taxon>Bacillota</taxon>
        <taxon>Clostridia</taxon>
        <taxon>Lachnospirales</taxon>
        <taxon>Lachnospiraceae</taxon>
        <taxon>Blautia</taxon>
    </lineage>
</organism>
<dbReference type="EMBL" id="ACBZ01000059">
    <property type="protein sequence ID" value="EEG49827.1"/>
    <property type="molecule type" value="Genomic_DNA"/>
</dbReference>
<feature type="transmembrane region" description="Helical" evidence="2">
    <location>
        <begin position="165"/>
        <end position="186"/>
    </location>
</feature>
<reference evidence="3 4" key="1">
    <citation type="submission" date="2009-01" db="EMBL/GenBank/DDBJ databases">
        <authorList>
            <person name="Fulton L."/>
            <person name="Clifton S."/>
            <person name="Fulton B."/>
            <person name="Xu J."/>
            <person name="Minx P."/>
            <person name="Pepin K.H."/>
            <person name="Johnson M."/>
            <person name="Bhonagiri V."/>
            <person name="Nash W.E."/>
            <person name="Mardis E.R."/>
            <person name="Wilson R.K."/>
        </authorList>
    </citation>
    <scope>NUCLEOTIDE SEQUENCE [LARGE SCALE GENOMIC DNA]</scope>
    <source>
        <strain evidence="4">DSM 10507 / JCM 14656 / S5a33</strain>
    </source>
</reference>
<dbReference type="Proteomes" id="UP000003100">
    <property type="component" value="Unassembled WGS sequence"/>
</dbReference>
<evidence type="ECO:0000313" key="4">
    <source>
        <dbReference type="Proteomes" id="UP000003100"/>
    </source>
</evidence>
<gene>
    <name evidence="3" type="ORF">RUMHYD_01246</name>
</gene>
<accession>C0CK76</accession>
<keyword evidence="2" id="KW-0812">Transmembrane</keyword>
<feature type="transmembrane region" description="Helical" evidence="2">
    <location>
        <begin position="127"/>
        <end position="145"/>
    </location>
</feature>
<evidence type="ECO:0000256" key="2">
    <source>
        <dbReference type="SAM" id="Phobius"/>
    </source>
</evidence>
<feature type="compositionally biased region" description="Polar residues" evidence="1">
    <location>
        <begin position="32"/>
        <end position="45"/>
    </location>
</feature>
<sequence length="271" mass="30690">MDTKNRKDIFDENFEVTYEEEFPEIPVDDQNDYPTYKTSIDSNFSEDIYSQPYRAPSERSPKSGYTKKDYRRSSEPKSRQNYQKASPSRDKRKKKARRIPNFASPVKKTAHASVKATSSVIQKICKTASLILMFLITCLMAYKFWTNHSTYGAIATVVSDRNYILGAYVAVALVLLLFEIISFLWATSGPRVSNRQGRSFKSDTGRGMFSFILICTGSFAAKILFFMVPETPAPLIGVRGALMVYGSMFDLLFKLGIAGIISCILRKIFSR</sequence>
<name>C0CK76_BLAHS</name>
<proteinExistence type="predicted"/>
<keyword evidence="2" id="KW-0472">Membrane</keyword>
<evidence type="ECO:0000313" key="3">
    <source>
        <dbReference type="EMBL" id="EEG49827.1"/>
    </source>
</evidence>
<dbReference type="HOGENOM" id="CLU_081579_0_0_9"/>
<dbReference type="AlphaFoldDB" id="C0CK76"/>
<reference evidence="3 4" key="2">
    <citation type="submission" date="2009-02" db="EMBL/GenBank/DDBJ databases">
        <title>Draft genome sequence of Blautia hydrogenotrophica DSM 10507 (Ruminococcus hydrogenotrophicus DSM 10507).</title>
        <authorList>
            <person name="Sudarsanam P."/>
            <person name="Ley R."/>
            <person name="Guruge J."/>
            <person name="Turnbaugh P.J."/>
            <person name="Mahowald M."/>
            <person name="Liep D."/>
            <person name="Gordon J."/>
        </authorList>
    </citation>
    <scope>NUCLEOTIDE SEQUENCE [LARGE SCALE GENOMIC DNA]</scope>
    <source>
        <strain evidence="4">DSM 10507 / JCM 14656 / S5a33</strain>
    </source>
</reference>
<feature type="transmembrane region" description="Helical" evidence="2">
    <location>
        <begin position="240"/>
        <end position="265"/>
    </location>
</feature>
<dbReference type="eggNOG" id="ENOG5032XMT">
    <property type="taxonomic scope" value="Bacteria"/>
</dbReference>
<feature type="compositionally biased region" description="Acidic residues" evidence="1">
    <location>
        <begin position="20"/>
        <end position="31"/>
    </location>
</feature>
<comment type="caution">
    <text evidence="3">The sequence shown here is derived from an EMBL/GenBank/DDBJ whole genome shotgun (WGS) entry which is preliminary data.</text>
</comment>
<dbReference type="RefSeq" id="WP_005947208.1">
    <property type="nucleotide sequence ID" value="NZ_CP136423.1"/>
</dbReference>
<feature type="compositionally biased region" description="Basic and acidic residues" evidence="1">
    <location>
        <begin position="56"/>
        <end position="78"/>
    </location>
</feature>
<keyword evidence="2" id="KW-1133">Transmembrane helix</keyword>
<protein>
    <submittedName>
        <fullName evidence="3">Uncharacterized protein</fullName>
    </submittedName>
</protein>
<evidence type="ECO:0000256" key="1">
    <source>
        <dbReference type="SAM" id="MobiDB-lite"/>
    </source>
</evidence>
<dbReference type="GeneID" id="86820504"/>
<feature type="transmembrane region" description="Helical" evidence="2">
    <location>
        <begin position="207"/>
        <end position="228"/>
    </location>
</feature>
<dbReference type="PATRIC" id="fig|476272.21.peg.2592"/>
<keyword evidence="4" id="KW-1185">Reference proteome</keyword>